<dbReference type="PANTHER" id="PTHR12526">
    <property type="entry name" value="GLYCOSYLTRANSFERASE"/>
    <property type="match status" value="1"/>
</dbReference>
<evidence type="ECO:0000313" key="1">
    <source>
        <dbReference type="EMBL" id="MCC2614856.1"/>
    </source>
</evidence>
<dbReference type="NCBIfam" id="TIGR03087">
    <property type="entry name" value="stp1"/>
    <property type="match status" value="1"/>
</dbReference>
<dbReference type="Gene3D" id="3.40.50.2000">
    <property type="entry name" value="Glycogen Phosphorylase B"/>
    <property type="match status" value="1"/>
</dbReference>
<evidence type="ECO:0000313" key="2">
    <source>
        <dbReference type="Proteomes" id="UP001520878"/>
    </source>
</evidence>
<organism evidence="1 2">
    <name type="scientific">Fluctibacter halophilus</name>
    <dbReference type="NCBI Taxonomy" id="226011"/>
    <lineage>
        <taxon>Bacteria</taxon>
        <taxon>Pseudomonadati</taxon>
        <taxon>Pseudomonadota</taxon>
        <taxon>Gammaproteobacteria</taxon>
        <taxon>Alteromonadales</taxon>
        <taxon>Alteromonadaceae</taxon>
        <taxon>Fluctibacter</taxon>
    </lineage>
</organism>
<dbReference type="RefSeq" id="WP_229156772.1">
    <property type="nucleotide sequence ID" value="NZ_JAJEWP010000001.1"/>
</dbReference>
<dbReference type="SUPFAM" id="SSF53756">
    <property type="entry name" value="UDP-Glycosyltransferase/glycogen phosphorylase"/>
    <property type="match status" value="1"/>
</dbReference>
<proteinExistence type="predicted"/>
<dbReference type="CDD" id="cd03801">
    <property type="entry name" value="GT4_PimA-like"/>
    <property type="match status" value="1"/>
</dbReference>
<keyword evidence="2" id="KW-1185">Reference proteome</keyword>
<dbReference type="PANTHER" id="PTHR12526:SF600">
    <property type="entry name" value="GLYCOSYL TRANSFERASE GROUP 1"/>
    <property type="match status" value="1"/>
</dbReference>
<dbReference type="Pfam" id="PF13692">
    <property type="entry name" value="Glyco_trans_1_4"/>
    <property type="match status" value="1"/>
</dbReference>
<name>A0ABS8G429_9ALTE</name>
<reference evidence="1 2" key="1">
    <citation type="submission" date="2021-10" db="EMBL/GenBank/DDBJ databases">
        <title>Draft genome of Aestuariibacter halophilus JC2043.</title>
        <authorList>
            <person name="Emsley S.A."/>
            <person name="Pfannmuller K.M."/>
            <person name="Ushijima B."/>
            <person name="Saw J.H."/>
            <person name="Videau P."/>
        </authorList>
    </citation>
    <scope>NUCLEOTIDE SEQUENCE [LARGE SCALE GENOMIC DNA]</scope>
    <source>
        <strain evidence="1 2">JC2043</strain>
    </source>
</reference>
<accession>A0ABS8G429</accession>
<dbReference type="InterPro" id="IPR017521">
    <property type="entry name" value="Sugar_tfrase_PEP-CTERM_Stp1"/>
</dbReference>
<protein>
    <submittedName>
        <fullName evidence="1">TIGR03087 family PEP-CTERM/XrtA system glycosyltransferase</fullName>
    </submittedName>
</protein>
<sequence>MAQKEALLFLCHRIPFPPNKGDKIRSFNVLKALSEHYDIYLGTFVDDPYDWQYAETLNDFCTEVCLLGQNKLWCKIKGLTSLLTGKSISEPYYYDRKMARWVDDVVRSKGIKKVFVFSSPMAQYINHYSAEQLTSVVDFVDVDSDKWRQYAEGKTGLSRWVYAREQRKLLAFEIATTARASHAIFVSPQEAALFQGLIPQHLRDKVHGVLNGVDTTFFDPQAKFGERPLAPVEVVFTGAMDYWANVDAVLWFVRHVWPRVRETHPEALFTVVGGNPSTEIEALDGYDGITVTGRVKDIRPYIANAKVVVAPLQIARGIQNKVLEGMSLEKPVVATSMADEGIESGCEHVRVEDTPDGFAEAVRGYLDNPVTATENRAWIMQHLQWSQTLSVLPEWIGTD</sequence>
<dbReference type="EMBL" id="JAJEWP010000001">
    <property type="protein sequence ID" value="MCC2614856.1"/>
    <property type="molecule type" value="Genomic_DNA"/>
</dbReference>
<dbReference type="Proteomes" id="UP001520878">
    <property type="component" value="Unassembled WGS sequence"/>
</dbReference>
<gene>
    <name evidence="1" type="ORF">LJ739_01215</name>
</gene>
<comment type="caution">
    <text evidence="1">The sequence shown here is derived from an EMBL/GenBank/DDBJ whole genome shotgun (WGS) entry which is preliminary data.</text>
</comment>